<accession>D1YVA3</accession>
<gene>
    <name evidence="1" type="ordered locus">MCP_0303</name>
</gene>
<dbReference type="eggNOG" id="arCOG03480">
    <property type="taxonomic scope" value="Archaea"/>
</dbReference>
<dbReference type="AlphaFoldDB" id="D1YVA3"/>
<evidence type="ECO:0000313" key="1">
    <source>
        <dbReference type="EMBL" id="BAI60375.1"/>
    </source>
</evidence>
<dbReference type="Proteomes" id="UP000001882">
    <property type="component" value="Chromosome"/>
</dbReference>
<dbReference type="InParanoid" id="D1YVA3"/>
<reference evidence="1 2" key="1">
    <citation type="journal article" date="2007" name="Appl. Environ. Microbiol.">
        <title>Isolation of key methanogens for global methane emission from rice paddy fields: a novel isolate affiliated with the clone cluster rice cluster I.</title>
        <authorList>
            <person name="Sakai S."/>
            <person name="Imachi H."/>
            <person name="Sekiguchi Y."/>
            <person name="Ohashi A."/>
            <person name="Harada H."/>
            <person name="Kamagata Y."/>
        </authorList>
    </citation>
    <scope>NUCLEOTIDE SEQUENCE [LARGE SCALE GENOMIC DNA]</scope>
    <source>
        <strain evidence="2">DSM 17711 / JCM 13418 / NBRC 101707 / SANAE</strain>
    </source>
</reference>
<reference evidence="1 2" key="2">
    <citation type="journal article" date="2008" name="Int. J. Syst. Evol. Microbiol.">
        <title>Methanocella paludicola gen. nov., sp. nov., a methane-producing archaeon, the first isolate of the lineage 'Rice Cluster I', and proposal of the new archaeal order Methanocellales ord. nov.</title>
        <authorList>
            <person name="Sakai S."/>
            <person name="Imachi H."/>
            <person name="Hanada S."/>
            <person name="Ohashi A."/>
            <person name="Harada H."/>
            <person name="Kamagata Y."/>
        </authorList>
    </citation>
    <scope>NUCLEOTIDE SEQUENCE [LARGE SCALE GENOMIC DNA]</scope>
    <source>
        <strain evidence="2">DSM 17711 / JCM 13418 / NBRC 101707 / SANAE</strain>
    </source>
</reference>
<protein>
    <submittedName>
        <fullName evidence="1">Uncharacterized protein</fullName>
    </submittedName>
</protein>
<reference evidence="2" key="3">
    <citation type="journal article" date="2011" name="PLoS ONE">
        <title>Genome sequence of a mesophilic hydrogenotrophic methanogen Methanocella paludicola, the first cultivated representative of the order Methanocellales.</title>
        <authorList>
            <person name="Sakai S."/>
            <person name="Takaki Y."/>
            <person name="Shimamura S."/>
            <person name="Sekine M."/>
            <person name="Tajima T."/>
            <person name="Kosugi H."/>
            <person name="Ichikawa N."/>
            <person name="Tasumi E."/>
            <person name="Hiraki A.T."/>
            <person name="Shimizu A."/>
            <person name="Kato Y."/>
            <person name="Nishiko R."/>
            <person name="Mori K."/>
            <person name="Fujita N."/>
            <person name="Imachi H."/>
            <person name="Takai K."/>
        </authorList>
    </citation>
    <scope>NUCLEOTIDE SEQUENCE [LARGE SCALE GENOMIC DNA]</scope>
    <source>
        <strain evidence="2">DSM 17711 / JCM 13418 / NBRC 101707 / SANAE</strain>
    </source>
</reference>
<sequence length="156" mass="16630">MKILSVGIIVLLLGTLAVPAEAAAASDSDFRVTKMIVEPAGPDLNFTVNYESGFFARVFSIIFGAKVLQPDILNVFANFSNVSLVSIDSNSGVAKVAVKNVSALNSDGWYIYDGNTTFTSKIAVIEIHNKDGTVVSLSDTNKLPVISSKMQVLSKK</sequence>
<evidence type="ECO:0000313" key="2">
    <source>
        <dbReference type="Proteomes" id="UP000001882"/>
    </source>
</evidence>
<dbReference type="KEGG" id="mpd:MCP_0303"/>
<dbReference type="GeneID" id="8680432"/>
<dbReference type="EMBL" id="AP011532">
    <property type="protein sequence ID" value="BAI60375.1"/>
    <property type="molecule type" value="Genomic_DNA"/>
</dbReference>
<dbReference type="OrthoDB" id="148027at2157"/>
<name>D1YVA3_METPS</name>
<proteinExistence type="predicted"/>
<organism evidence="1 2">
    <name type="scientific">Methanocella paludicola (strain DSM 17711 / JCM 13418 / NBRC 101707 / SANAE)</name>
    <dbReference type="NCBI Taxonomy" id="304371"/>
    <lineage>
        <taxon>Archaea</taxon>
        <taxon>Methanobacteriati</taxon>
        <taxon>Methanobacteriota</taxon>
        <taxon>Stenosarchaea group</taxon>
        <taxon>Methanomicrobia</taxon>
        <taxon>Methanocellales</taxon>
        <taxon>Methanocellaceae</taxon>
        <taxon>Methanocella</taxon>
    </lineage>
</organism>
<keyword evidence="2" id="KW-1185">Reference proteome</keyword>
<dbReference type="RefSeq" id="WP_012899055.1">
    <property type="nucleotide sequence ID" value="NC_013665.1"/>
</dbReference>